<protein>
    <recommendedName>
        <fullName evidence="2">ribonuclease T1</fullName>
        <ecNumber evidence="2">4.6.1.24</ecNumber>
    </recommendedName>
</protein>
<keyword evidence="6" id="KW-1015">Disulfide bond</keyword>
<keyword evidence="4" id="KW-0255">Endonuclease</keyword>
<feature type="chain" id="PRO_5047365017" description="ribonuclease T1" evidence="9">
    <location>
        <begin position="19"/>
        <end position="148"/>
    </location>
</feature>
<dbReference type="Proteomes" id="UP001590950">
    <property type="component" value="Unassembled WGS sequence"/>
</dbReference>
<sequence length="148" mass="15856">MYAFKTLLGLALAVPTLTNPLLRVRSLFPLTSLLTTSNIHQRQCAETCGSTCYTQSDIDAAVQQGYSDYQSGQTAGSSSYPHQYNDREGFAFPDSGPYYEFPILGSEQVYTGGSPGADRVIFTGDGTYEGVITHQGAAGNDFLQCTAG</sequence>
<dbReference type="InterPro" id="IPR000026">
    <property type="entry name" value="N1-like"/>
</dbReference>
<keyword evidence="3" id="KW-0540">Nuclease</keyword>
<dbReference type="PANTHER" id="PTHR42104">
    <property type="entry name" value="EXTRACELLULAR GUANYL-SPECIFIC RIBONUCLEASE RNTA (AFU_ORTHOLOGUE AFUA_4G03230)"/>
    <property type="match status" value="1"/>
</dbReference>
<proteinExistence type="inferred from homology"/>
<keyword evidence="7" id="KW-0456">Lyase</keyword>
<keyword evidence="5" id="KW-0378">Hydrolase</keyword>
<dbReference type="SUPFAM" id="SSF53933">
    <property type="entry name" value="Microbial ribonucleases"/>
    <property type="match status" value="1"/>
</dbReference>
<comment type="similarity">
    <text evidence="1">Belongs to the ribonuclease N1/T1 family.</text>
</comment>
<evidence type="ECO:0000256" key="1">
    <source>
        <dbReference type="ARBA" id="ARBA00009006"/>
    </source>
</evidence>
<comment type="caution">
    <text evidence="10">The sequence shown here is derived from an EMBL/GenBank/DDBJ whole genome shotgun (WGS) entry which is preliminary data.</text>
</comment>
<comment type="catalytic activity">
    <reaction evidence="8">
        <text>[RNA] containing guanosine + H2O = an [RNA fragment]-3'-guanosine-3'-phosphate + a 5'-hydroxy-ribonucleotide-3'-[RNA fragment].</text>
        <dbReference type="EC" id="4.6.1.24"/>
    </reaction>
</comment>
<evidence type="ECO:0000256" key="7">
    <source>
        <dbReference type="ARBA" id="ARBA00023239"/>
    </source>
</evidence>
<dbReference type="CDD" id="cd00606">
    <property type="entry name" value="fungal_RNase"/>
    <property type="match status" value="1"/>
</dbReference>
<evidence type="ECO:0000313" key="11">
    <source>
        <dbReference type="Proteomes" id="UP001590950"/>
    </source>
</evidence>
<feature type="signal peptide" evidence="9">
    <location>
        <begin position="1"/>
        <end position="18"/>
    </location>
</feature>
<evidence type="ECO:0000256" key="6">
    <source>
        <dbReference type="ARBA" id="ARBA00023157"/>
    </source>
</evidence>
<evidence type="ECO:0000256" key="8">
    <source>
        <dbReference type="ARBA" id="ARBA00034015"/>
    </source>
</evidence>
<dbReference type="EC" id="4.6.1.24" evidence="2"/>
<evidence type="ECO:0000256" key="2">
    <source>
        <dbReference type="ARBA" id="ARBA00012549"/>
    </source>
</evidence>
<dbReference type="InterPro" id="IPR016191">
    <property type="entry name" value="Ribonuclease/ribotoxin"/>
</dbReference>
<name>A0ABR3ZWQ9_9LECA</name>
<evidence type="ECO:0000256" key="5">
    <source>
        <dbReference type="ARBA" id="ARBA00022801"/>
    </source>
</evidence>
<dbReference type="EMBL" id="JBEFKJ010000043">
    <property type="protein sequence ID" value="KAL2037185.1"/>
    <property type="molecule type" value="Genomic_DNA"/>
</dbReference>
<organism evidence="10 11">
    <name type="scientific">Stereocaulon virgatum</name>
    <dbReference type="NCBI Taxonomy" id="373712"/>
    <lineage>
        <taxon>Eukaryota</taxon>
        <taxon>Fungi</taxon>
        <taxon>Dikarya</taxon>
        <taxon>Ascomycota</taxon>
        <taxon>Pezizomycotina</taxon>
        <taxon>Lecanoromycetes</taxon>
        <taxon>OSLEUM clade</taxon>
        <taxon>Lecanoromycetidae</taxon>
        <taxon>Lecanorales</taxon>
        <taxon>Lecanorineae</taxon>
        <taxon>Stereocaulaceae</taxon>
        <taxon>Stereocaulon</taxon>
    </lineage>
</organism>
<dbReference type="Gene3D" id="3.10.450.30">
    <property type="entry name" value="Microbial ribonucleases"/>
    <property type="match status" value="1"/>
</dbReference>
<accession>A0ABR3ZWQ9</accession>
<gene>
    <name evidence="10" type="ORF">N7G274_010048</name>
</gene>
<evidence type="ECO:0000256" key="3">
    <source>
        <dbReference type="ARBA" id="ARBA00022722"/>
    </source>
</evidence>
<evidence type="ECO:0000256" key="9">
    <source>
        <dbReference type="SAM" id="SignalP"/>
    </source>
</evidence>
<keyword evidence="9" id="KW-0732">Signal</keyword>
<keyword evidence="11" id="KW-1185">Reference proteome</keyword>
<evidence type="ECO:0000313" key="10">
    <source>
        <dbReference type="EMBL" id="KAL2037185.1"/>
    </source>
</evidence>
<reference evidence="10 11" key="1">
    <citation type="submission" date="2024-09" db="EMBL/GenBank/DDBJ databases">
        <title>Rethinking Asexuality: The Enigmatic Case of Functional Sexual Genes in Lepraria (Stereocaulaceae).</title>
        <authorList>
            <person name="Doellman M."/>
            <person name="Sun Y."/>
            <person name="Barcenas-Pena A."/>
            <person name="Lumbsch H.T."/>
            <person name="Grewe F."/>
        </authorList>
    </citation>
    <scope>NUCLEOTIDE SEQUENCE [LARGE SCALE GENOMIC DNA]</scope>
    <source>
        <strain evidence="10 11">Mercado 3170</strain>
    </source>
</reference>
<dbReference type="PANTHER" id="PTHR42104:SF1">
    <property type="entry name" value="EXTRACELLULAR GUANYL-SPECIFIC RIBONUCLEASE RNTA (AFU_ORTHOLOGUE AFUA_4G03230)"/>
    <property type="match status" value="1"/>
</dbReference>
<dbReference type="Pfam" id="PF00545">
    <property type="entry name" value="Ribonuclease"/>
    <property type="match status" value="1"/>
</dbReference>
<evidence type="ECO:0000256" key="4">
    <source>
        <dbReference type="ARBA" id="ARBA00022759"/>
    </source>
</evidence>